<dbReference type="AlphaFoldDB" id="A0A8S1EV58"/>
<dbReference type="EMBL" id="CADEPM010000004">
    <property type="protein sequence ID" value="CAB3405295.1"/>
    <property type="molecule type" value="Genomic_DNA"/>
</dbReference>
<reference evidence="1 2" key="1">
    <citation type="submission" date="2020-04" db="EMBL/GenBank/DDBJ databases">
        <authorList>
            <person name="Laetsch R D."/>
            <person name="Stevens L."/>
            <person name="Kumar S."/>
            <person name="Blaxter L. M."/>
        </authorList>
    </citation>
    <scope>NUCLEOTIDE SEQUENCE [LARGE SCALE GENOMIC DNA]</scope>
</reference>
<comment type="caution">
    <text evidence="1">The sequence shown here is derived from an EMBL/GenBank/DDBJ whole genome shotgun (WGS) entry which is preliminary data.</text>
</comment>
<accession>A0A8S1EV58</accession>
<keyword evidence="2" id="KW-1185">Reference proteome</keyword>
<name>A0A8S1EV58_9PELO</name>
<organism evidence="1 2">
    <name type="scientific">Caenorhabditis bovis</name>
    <dbReference type="NCBI Taxonomy" id="2654633"/>
    <lineage>
        <taxon>Eukaryota</taxon>
        <taxon>Metazoa</taxon>
        <taxon>Ecdysozoa</taxon>
        <taxon>Nematoda</taxon>
        <taxon>Chromadorea</taxon>
        <taxon>Rhabditida</taxon>
        <taxon>Rhabditina</taxon>
        <taxon>Rhabditomorpha</taxon>
        <taxon>Rhabditoidea</taxon>
        <taxon>Rhabditidae</taxon>
        <taxon>Peloderinae</taxon>
        <taxon>Caenorhabditis</taxon>
    </lineage>
</organism>
<dbReference type="PANTHER" id="PTHR31578">
    <property type="entry name" value="PROTEIN CBG21223-RELATED"/>
    <property type="match status" value="1"/>
</dbReference>
<evidence type="ECO:0000313" key="1">
    <source>
        <dbReference type="EMBL" id="CAB3405295.1"/>
    </source>
</evidence>
<proteinExistence type="predicted"/>
<dbReference type="OrthoDB" id="5863054at2759"/>
<dbReference type="PANTHER" id="PTHR31578:SF5">
    <property type="entry name" value="NEMATODE SPECIFIC PEPTIDE FAMILY"/>
    <property type="match status" value="1"/>
</dbReference>
<dbReference type="Proteomes" id="UP000494206">
    <property type="component" value="Unassembled WGS sequence"/>
</dbReference>
<gene>
    <name evidence="1" type="ORF">CBOVIS_LOCUS7510</name>
</gene>
<protein>
    <submittedName>
        <fullName evidence="1">Uncharacterized protein</fullName>
    </submittedName>
</protein>
<dbReference type="Pfam" id="PF12150">
    <property type="entry name" value="MFP2b"/>
    <property type="match status" value="2"/>
</dbReference>
<evidence type="ECO:0000313" key="2">
    <source>
        <dbReference type="Proteomes" id="UP000494206"/>
    </source>
</evidence>
<sequence length="340" mass="38194">MMASNIGTPFPQHVQKAPGQTNKYVALWYRHGKPVMGRAWNDSGVVQCTFVVDGKVFSGGDVGGQIQLLKFDVDSEAKRFHYDWVPYAKARSLSSEGRFEMVRCGTSTPCYWTKFELLGNLDTAEKVANFVEDNGNHVKTTRDVSDLHVLCKIDGRKCSAEDHRLAKVKKPLCINEWEDYNWGSAWPSHRPVLAAPPNASQEQFVALWYRHGKPIMGRAWPVGGKIEASFIDANREFTGPTVGSLQLLIKLPATTSGYEYVWLPYEQAADFQDKNYMPVHMSYVAPALFSIENAKFLGCVDMKNERAGVVVKGKIVQWEGGQVKTLLVLCRKEHEESMLV</sequence>
<dbReference type="InterPro" id="IPR021010">
    <property type="entry name" value="Cytosolic_motility_protein"/>
</dbReference>
<dbReference type="SUPFAM" id="SSF141739">
    <property type="entry name" value="MFPT repeat-like"/>
    <property type="match status" value="2"/>
</dbReference>